<protein>
    <submittedName>
        <fullName evidence="5">Uncharacterized protein</fullName>
    </submittedName>
</protein>
<dbReference type="Proteomes" id="UP000663845">
    <property type="component" value="Unassembled WGS sequence"/>
</dbReference>
<evidence type="ECO:0000256" key="1">
    <source>
        <dbReference type="ARBA" id="ARBA00022729"/>
    </source>
</evidence>
<evidence type="ECO:0000313" key="5">
    <source>
        <dbReference type="EMBL" id="CAF1149135.1"/>
    </source>
</evidence>
<keyword evidence="3" id="KW-0325">Glycoprotein</keyword>
<dbReference type="Gene3D" id="1.50.10.10">
    <property type="match status" value="1"/>
</dbReference>
<dbReference type="Pfam" id="PF13517">
    <property type="entry name" value="FG-GAP_3"/>
    <property type="match status" value="11"/>
</dbReference>
<dbReference type="InterPro" id="IPR013519">
    <property type="entry name" value="Int_alpha_beta-p"/>
</dbReference>
<keyword evidence="1 4" id="KW-0732">Signal</keyword>
<dbReference type="PANTHER" id="PTHR46580">
    <property type="entry name" value="SENSOR KINASE-RELATED"/>
    <property type="match status" value="1"/>
</dbReference>
<feature type="chain" id="PRO_5036410785" evidence="4">
    <location>
        <begin position="18"/>
        <end position="1940"/>
    </location>
</feature>
<dbReference type="SMART" id="SM00191">
    <property type="entry name" value="Int_alpha"/>
    <property type="match status" value="6"/>
</dbReference>
<dbReference type="GO" id="GO:0005975">
    <property type="term" value="P:carbohydrate metabolic process"/>
    <property type="evidence" value="ECO:0007669"/>
    <property type="project" value="InterPro"/>
</dbReference>
<proteinExistence type="predicted"/>
<organism evidence="5 7">
    <name type="scientific">Adineta steineri</name>
    <dbReference type="NCBI Taxonomy" id="433720"/>
    <lineage>
        <taxon>Eukaryota</taxon>
        <taxon>Metazoa</taxon>
        <taxon>Spiralia</taxon>
        <taxon>Gnathifera</taxon>
        <taxon>Rotifera</taxon>
        <taxon>Eurotatoria</taxon>
        <taxon>Bdelloidea</taxon>
        <taxon>Adinetida</taxon>
        <taxon>Adinetidae</taxon>
        <taxon>Adineta</taxon>
    </lineage>
</organism>
<evidence type="ECO:0000313" key="6">
    <source>
        <dbReference type="EMBL" id="CAF3780293.1"/>
    </source>
</evidence>
<dbReference type="SUPFAM" id="SSF48208">
    <property type="entry name" value="Six-hairpin glycosidases"/>
    <property type="match status" value="1"/>
</dbReference>
<dbReference type="InterPro" id="IPR028994">
    <property type="entry name" value="Integrin_alpha_N"/>
</dbReference>
<gene>
    <name evidence="5" type="ORF">JYZ213_LOCUS23998</name>
    <name evidence="6" type="ORF">OXD698_LOCUS17106</name>
</gene>
<dbReference type="Gene3D" id="2.30.30.100">
    <property type="match status" value="1"/>
</dbReference>
<dbReference type="SUPFAM" id="SSF69318">
    <property type="entry name" value="Integrin alpha N-terminal domain"/>
    <property type="match status" value="5"/>
</dbReference>
<dbReference type="InterPro" id="IPR008928">
    <property type="entry name" value="6-hairpin_glycosidase_sf"/>
</dbReference>
<sequence length="1940" mass="212860">MLFIIIICTVFFHYIIAGKCPGQAYSTPFNSSSSILTKQLNVFWSIYGNCEEKLDTNDNGFGDNPAWAEWDTLKFSWNNRNGYRDHAQATLFRFPINGINNTKGNMSDGFIWSWMDSEQWPDARGSHGSIASYHFDQLPRFPIAVNQYYAWTGNHTFLQTIFPRLQLVVNYLLLRMNGSSGIPINIINDGTPEKSRPSTYMDQVKSGWKDAWIAMTFYTALHSMAELERVIGNKENEIKYQSLADKYGEIFDATFWNESSGRYVGWVDRNGNQHDSGYVFINLEALARGLGNRTKADRIFNWLSKPADPILIGPHNGSTDVYHNVLAARTTTENVAQSDWDGWSDPDEGRRPYGGLVESGGTMIWLTYYDIMARLRFNYTDEAFEILTKMLERMDNDSYCLTFNYEKGRYLDDFGEDFVQIGSNFPFPESGIAVVAFLHGFVGVTAKSDGLHICPQLPSSLDFVQAQVNYNGLLLTIRVTKQGTPFTYQITIPERQLTINIFPDNICELTFERSAQYQIEYDSNPRYSAVGDLNHDGYQDIIVVNSGADNLGIFFGNGNGSFITQTTYSLSSGSNPYTAAVEDFNKDNHLDIVVANYGSHSIEILFGDGNGYFKDPIEISLGSSRPVALAVGYLNKDDQLDIAIVNYGMLTVTILAGYNNGSFRIEATYDMGYDSIPYSLTISDFNNDQQNDIAVVNFGTDDLTILLANHDGTFTITKYSTGKGSNPSSIAVGDFNKDGIQDIAISNSGTGNIAIFQGYRDGSFVNIISFSKDVNFQPQFIRVADFNNDTYLDIVAANSINGEINIFIGQDNWNFSLKTTHSIGLNSFPCSIAISDFDNDNILDIITTNNGTNSITILTSYTIYPNTTQTAYSTGENSVPGNIAVADINQDGYLDIVVTNTNSSSIGIFINNGNGTFNDPQVYNTFNSTGQQLIVVDDFNNDTYLDIAIDIMTNENILVILFGYGNETFRYGNPYYLNTTISFDSMASGFLNDDNYLDLVLVTVNSHNIVILLGSGDGSFMKIVSSPNGNNFTPREVIISDVNNDNISDIAMTDINHSDIVILLGYGNGSFFNSIVISTENDGPIGIAIRDINNDHILDIVYTSSANSIVGVLLGYGNGTFGSIARYSTDRSSLPWPVVLIDFNNDTFMDIVIVNSAACNMEVFVGLGNGSFTSYMIFSTGLASFPVDLASGDFNNDKQPDLVVSNGNSNEIGVFLVYYEADFKGEISYTTGSGSHPYSVVVRDFNNDNQSDIAVANSGNDQIELLFDYNNGTFKNKVILSTGLNSRPEFLTTADFNQDKQQDIIVANVLTGIINIFLGFGNGTFDIPTTYSTGSESLPISIATADFNNDNRTDFVVANQGTNEIDVFIAFNYVKFTNSTIFITDPGSVVVYSVTADFNNDHLWDIATVDFINSKMIVFLGYGNRTFAKPVSYSTGPSSEPYTMAVSDFNMDNQVDIVVVNKMANNIGVFLGYGNGSFEPQVTYSTGNLSTPASIATGDLNNDNITDIVVSNKGANNVAVFLGHTNGIITMEAMYPMPEESSPVWVSIADLNNDQNQDIIVANQNANNIGVLFGYGNGSFESVLTYTSDNTNGPVSVAAGDLNNDGWIDVVVANSFISNIVIFFAIGNNTISSTATYLPRPFLAYVSISIKDVNNDTHLDIIAIGFGPDTGGIHILFGFGNGNFTILTFYSPGFSLQLTSIAIHDFDNDDRVDFVITCVEKGSLYFMFQDGYDLFVTPWIYSTDDDSSRPASIAVGDVNNDQCIDIVVANSGTNNIGIFLGLGNGQFIDQTNYSTGDNSHPSSIIVVDINNNKQLDVAVANTDANNICIFFDYQNGNFSNIILYSTGTSSAPSSITSAYLNQDNYLDFIVTASGTNKILVFFGSGNGTFDEPKLYALQYNARPQSVTVGDIDGNGLMDIVVANAQANYVEVLLQICQFPV</sequence>
<dbReference type="Gene3D" id="2.130.10.130">
    <property type="entry name" value="Integrin alpha, N-terminal"/>
    <property type="match status" value="8"/>
</dbReference>
<dbReference type="EMBL" id="CAJNOG010000290">
    <property type="protein sequence ID" value="CAF1149135.1"/>
    <property type="molecule type" value="Genomic_DNA"/>
</dbReference>
<feature type="signal peptide" evidence="4">
    <location>
        <begin position="1"/>
        <end position="17"/>
    </location>
</feature>
<dbReference type="Proteomes" id="UP000663844">
    <property type="component" value="Unassembled WGS sequence"/>
</dbReference>
<dbReference type="InterPro" id="IPR012341">
    <property type="entry name" value="6hp_glycosidase-like_sf"/>
</dbReference>
<reference evidence="5" key="1">
    <citation type="submission" date="2021-02" db="EMBL/GenBank/DDBJ databases">
        <authorList>
            <person name="Nowell W R."/>
        </authorList>
    </citation>
    <scope>NUCLEOTIDE SEQUENCE</scope>
</reference>
<evidence type="ECO:0000256" key="4">
    <source>
        <dbReference type="SAM" id="SignalP"/>
    </source>
</evidence>
<accession>A0A814SP99</accession>
<dbReference type="Gene3D" id="2.60.420.10">
    <property type="entry name" value="Maltose phosphorylase, domain 3"/>
    <property type="match status" value="1"/>
</dbReference>
<dbReference type="EMBL" id="CAJOAZ010001201">
    <property type="protein sequence ID" value="CAF3780293.1"/>
    <property type="molecule type" value="Genomic_DNA"/>
</dbReference>
<comment type="caution">
    <text evidence="5">The sequence shown here is derived from an EMBL/GenBank/DDBJ whole genome shotgun (WGS) entry which is preliminary data.</text>
</comment>
<evidence type="ECO:0000256" key="3">
    <source>
        <dbReference type="ARBA" id="ARBA00023180"/>
    </source>
</evidence>
<evidence type="ECO:0000313" key="7">
    <source>
        <dbReference type="Proteomes" id="UP000663845"/>
    </source>
</evidence>
<name>A0A814SP99_9BILA</name>
<evidence type="ECO:0000256" key="2">
    <source>
        <dbReference type="ARBA" id="ARBA00022737"/>
    </source>
</evidence>
<dbReference type="InterPro" id="IPR013517">
    <property type="entry name" value="FG-GAP"/>
</dbReference>
<keyword evidence="2" id="KW-0677">Repeat</keyword>